<evidence type="ECO:0000256" key="1">
    <source>
        <dbReference type="ARBA" id="ARBA00023004"/>
    </source>
</evidence>
<dbReference type="InterPro" id="IPR008988">
    <property type="entry name" value="Transcriptional_repressor_C"/>
</dbReference>
<evidence type="ECO:0000259" key="2">
    <source>
        <dbReference type="SMART" id="SM00899"/>
    </source>
</evidence>
<dbReference type="InterPro" id="IPR038157">
    <property type="entry name" value="FeoA_core_dom"/>
</dbReference>
<sequence>MAQIQLPTLQSPNTSAARTTCALNACAAGTRVTVVDIECSGDEACRLRALGFCEGTSVNVIDARDAMLLEVRGTRLALGSALTAGITVQPAIARA</sequence>
<proteinExistence type="predicted"/>
<dbReference type="InterPro" id="IPR007167">
    <property type="entry name" value="Fe-transptr_FeoA-like"/>
</dbReference>
<dbReference type="Proteomes" id="UP000500938">
    <property type="component" value="Chromosome"/>
</dbReference>
<reference evidence="3 4" key="1">
    <citation type="submission" date="2020-05" db="EMBL/GenBank/DDBJ databases">
        <title>Complete genome sequence of Gemmatimonas greenlandica TET16.</title>
        <authorList>
            <person name="Zeng Y."/>
        </authorList>
    </citation>
    <scope>NUCLEOTIDE SEQUENCE [LARGE SCALE GENOMIC DNA]</scope>
    <source>
        <strain evidence="3 4">TET16</strain>
    </source>
</reference>
<evidence type="ECO:0000313" key="4">
    <source>
        <dbReference type="Proteomes" id="UP000500938"/>
    </source>
</evidence>
<gene>
    <name evidence="3" type="ORF">HKW67_11890</name>
</gene>
<feature type="domain" description="Ferrous iron transporter FeoA-like" evidence="2">
    <location>
        <begin position="21"/>
        <end position="90"/>
    </location>
</feature>
<dbReference type="RefSeq" id="WP_171225590.1">
    <property type="nucleotide sequence ID" value="NZ_CP053085.1"/>
</dbReference>
<evidence type="ECO:0000313" key="3">
    <source>
        <dbReference type="EMBL" id="QJR36155.1"/>
    </source>
</evidence>
<dbReference type="Gene3D" id="2.30.30.90">
    <property type="match status" value="1"/>
</dbReference>
<name>A0A6M4IPY7_9BACT</name>
<dbReference type="AlphaFoldDB" id="A0A6M4IPY7"/>
<dbReference type="SMART" id="SM00899">
    <property type="entry name" value="FeoA"/>
    <property type="match status" value="1"/>
</dbReference>
<keyword evidence="4" id="KW-1185">Reference proteome</keyword>
<dbReference type="SUPFAM" id="SSF50037">
    <property type="entry name" value="C-terminal domain of transcriptional repressors"/>
    <property type="match status" value="1"/>
</dbReference>
<protein>
    <submittedName>
        <fullName evidence="3">Ferrous iron transport protein A</fullName>
    </submittedName>
</protein>
<dbReference type="Pfam" id="PF04023">
    <property type="entry name" value="FeoA"/>
    <property type="match status" value="1"/>
</dbReference>
<accession>A0A6M4IPY7</accession>
<dbReference type="KEGG" id="ggr:HKW67_11890"/>
<dbReference type="GO" id="GO:0046914">
    <property type="term" value="F:transition metal ion binding"/>
    <property type="evidence" value="ECO:0007669"/>
    <property type="project" value="InterPro"/>
</dbReference>
<keyword evidence="1" id="KW-0408">Iron</keyword>
<organism evidence="3 4">
    <name type="scientific">Gemmatimonas groenlandica</name>
    <dbReference type="NCBI Taxonomy" id="2732249"/>
    <lineage>
        <taxon>Bacteria</taxon>
        <taxon>Pseudomonadati</taxon>
        <taxon>Gemmatimonadota</taxon>
        <taxon>Gemmatimonadia</taxon>
        <taxon>Gemmatimonadales</taxon>
        <taxon>Gemmatimonadaceae</taxon>
        <taxon>Gemmatimonas</taxon>
    </lineage>
</organism>
<dbReference type="EMBL" id="CP053085">
    <property type="protein sequence ID" value="QJR36155.1"/>
    <property type="molecule type" value="Genomic_DNA"/>
</dbReference>